<keyword evidence="7" id="KW-0378">Hydrolase</keyword>
<dbReference type="InterPro" id="IPR050925">
    <property type="entry name" value="Rhomboid_protease_S54"/>
</dbReference>
<dbReference type="SUPFAM" id="SSF144091">
    <property type="entry name" value="Rhomboid-like"/>
    <property type="match status" value="1"/>
</dbReference>
<name>A0A3N4NVX8_9FLAO</name>
<feature type="transmembrane region" description="Helical" evidence="5">
    <location>
        <begin position="12"/>
        <end position="32"/>
    </location>
</feature>
<protein>
    <submittedName>
        <fullName evidence="7">Rhomboid family intramembrane serine protease</fullName>
    </submittedName>
</protein>
<evidence type="ECO:0000313" key="8">
    <source>
        <dbReference type="Proteomes" id="UP000270856"/>
    </source>
</evidence>
<feature type="transmembrane region" description="Helical" evidence="5">
    <location>
        <begin position="69"/>
        <end position="87"/>
    </location>
</feature>
<evidence type="ECO:0000256" key="4">
    <source>
        <dbReference type="ARBA" id="ARBA00023136"/>
    </source>
</evidence>
<comment type="subcellular location">
    <subcellularLocation>
        <location evidence="1">Membrane</location>
        <topology evidence="1">Multi-pass membrane protein</topology>
    </subcellularLocation>
</comment>
<feature type="transmembrane region" description="Helical" evidence="5">
    <location>
        <begin position="94"/>
        <end position="110"/>
    </location>
</feature>
<organism evidence="7 8">
    <name type="scientific">Aureibaculum marinum</name>
    <dbReference type="NCBI Taxonomy" id="2487930"/>
    <lineage>
        <taxon>Bacteria</taxon>
        <taxon>Pseudomonadati</taxon>
        <taxon>Bacteroidota</taxon>
        <taxon>Flavobacteriia</taxon>
        <taxon>Flavobacteriales</taxon>
        <taxon>Flavobacteriaceae</taxon>
        <taxon>Aureibaculum</taxon>
    </lineage>
</organism>
<keyword evidence="4 5" id="KW-0472">Membrane</keyword>
<dbReference type="InterPro" id="IPR035952">
    <property type="entry name" value="Rhomboid-like_sf"/>
</dbReference>
<dbReference type="InterPro" id="IPR022764">
    <property type="entry name" value="Peptidase_S54_rhomboid_dom"/>
</dbReference>
<feature type="transmembrane region" description="Helical" evidence="5">
    <location>
        <begin position="116"/>
        <end position="134"/>
    </location>
</feature>
<proteinExistence type="predicted"/>
<evidence type="ECO:0000256" key="5">
    <source>
        <dbReference type="SAM" id="Phobius"/>
    </source>
</evidence>
<evidence type="ECO:0000256" key="3">
    <source>
        <dbReference type="ARBA" id="ARBA00022989"/>
    </source>
</evidence>
<feature type="domain" description="Peptidase S54 rhomboid" evidence="6">
    <location>
        <begin position="55"/>
        <end position="187"/>
    </location>
</feature>
<evidence type="ECO:0000256" key="2">
    <source>
        <dbReference type="ARBA" id="ARBA00022692"/>
    </source>
</evidence>
<feature type="transmembrane region" description="Helical" evidence="5">
    <location>
        <begin position="141"/>
        <end position="160"/>
    </location>
</feature>
<evidence type="ECO:0000259" key="6">
    <source>
        <dbReference type="Pfam" id="PF01694"/>
    </source>
</evidence>
<keyword evidence="3 5" id="KW-1133">Transmembrane helix</keyword>
<dbReference type="EMBL" id="RPFJ01000002">
    <property type="protein sequence ID" value="RPE00265.1"/>
    <property type="molecule type" value="Genomic_DNA"/>
</dbReference>
<keyword evidence="7" id="KW-0645">Protease</keyword>
<dbReference type="GO" id="GO:0004252">
    <property type="term" value="F:serine-type endopeptidase activity"/>
    <property type="evidence" value="ECO:0007669"/>
    <property type="project" value="InterPro"/>
</dbReference>
<dbReference type="Proteomes" id="UP000270856">
    <property type="component" value="Unassembled WGS sequence"/>
</dbReference>
<feature type="transmembrane region" description="Helical" evidence="5">
    <location>
        <begin position="166"/>
        <end position="185"/>
    </location>
</feature>
<gene>
    <name evidence="7" type="ORF">EGM88_02405</name>
</gene>
<keyword evidence="8" id="KW-1185">Reference proteome</keyword>
<keyword evidence="2 5" id="KW-0812">Transmembrane</keyword>
<dbReference type="GO" id="GO:0006508">
    <property type="term" value="P:proteolysis"/>
    <property type="evidence" value="ECO:0007669"/>
    <property type="project" value="UniProtKB-KW"/>
</dbReference>
<dbReference type="OrthoDB" id="465874at2"/>
<dbReference type="Gene3D" id="1.20.1540.10">
    <property type="entry name" value="Rhomboid-like"/>
    <property type="match status" value="1"/>
</dbReference>
<dbReference type="Pfam" id="PF01694">
    <property type="entry name" value="Rhomboid"/>
    <property type="match status" value="1"/>
</dbReference>
<evidence type="ECO:0000256" key="1">
    <source>
        <dbReference type="ARBA" id="ARBA00004141"/>
    </source>
</evidence>
<dbReference type="AlphaFoldDB" id="A0A3N4NVX8"/>
<dbReference type="PANTHER" id="PTHR43731:SF9">
    <property type="entry name" value="SLR1461 PROTEIN"/>
    <property type="match status" value="1"/>
</dbReference>
<dbReference type="PANTHER" id="PTHR43731">
    <property type="entry name" value="RHOMBOID PROTEASE"/>
    <property type="match status" value="1"/>
</dbReference>
<reference evidence="7 8" key="1">
    <citation type="submission" date="2018-11" db="EMBL/GenBank/DDBJ databases">
        <title>Aureibaculum marinum gen. nov., sp. nov., a member of the family Flavobacteriaceae isolated from the Bohai Sea.</title>
        <authorList>
            <person name="Ji X."/>
        </authorList>
    </citation>
    <scope>NUCLEOTIDE SEQUENCE [LARGE SCALE GENOMIC DNA]</scope>
    <source>
        <strain evidence="7 8">BH-SD17</strain>
    </source>
</reference>
<evidence type="ECO:0000313" key="7">
    <source>
        <dbReference type="EMBL" id="RPE00265.1"/>
    </source>
</evidence>
<comment type="caution">
    <text evidence="7">The sequence shown here is derived from an EMBL/GenBank/DDBJ whole genome shotgun (WGS) entry which is preliminary data.</text>
</comment>
<sequence>MHEEEHKQFKFSSIVITFPLYFVLSLWIVFWIEGTYNLYLTKYGLYPHTIKGLRGIVFSPFLHSGIKHLFNNSIPLFILMTALFYFYRKIAFKVLIYGVLLSGLLTWVIGRPSYHIGASGVVYLLFSFVLFSGMIRKYYRLIAVSLIVIFLYGSMIWYILPIKEGISWEGHLSGFLVGLLLAIIYRKHGPKSYKYDWEDESIEDDENLLIYDNNFEEE</sequence>
<dbReference type="GO" id="GO:0016020">
    <property type="term" value="C:membrane"/>
    <property type="evidence" value="ECO:0007669"/>
    <property type="project" value="UniProtKB-SubCell"/>
</dbReference>
<accession>A0A3N4NVX8</accession>